<dbReference type="PROSITE" id="PS51257">
    <property type="entry name" value="PROKAR_LIPOPROTEIN"/>
    <property type="match status" value="1"/>
</dbReference>
<gene>
    <name evidence="14" type="primary">erg-3</name>
    <name evidence="14" type="ORF">DBV05_g5462</name>
</gene>
<keyword evidence="8 13" id="KW-0756">Sterol biosynthesis</keyword>
<keyword evidence="3 13" id="KW-0444">Lipid biosynthesis</keyword>
<dbReference type="PANTHER" id="PTHR21257">
    <property type="entry name" value="DELTA(14)-STEROL REDUCTASE"/>
    <property type="match status" value="1"/>
</dbReference>
<comment type="subcellular location">
    <subcellularLocation>
        <location evidence="1">Membrane</location>
        <topology evidence="1">Multi-pass membrane protein</topology>
    </subcellularLocation>
</comment>
<feature type="transmembrane region" description="Helical" evidence="13">
    <location>
        <begin position="429"/>
        <end position="448"/>
    </location>
</feature>
<keyword evidence="9 13" id="KW-0443">Lipid metabolism</keyword>
<dbReference type="Gene3D" id="1.20.120.1630">
    <property type="match status" value="1"/>
</dbReference>
<dbReference type="InterPro" id="IPR018083">
    <property type="entry name" value="Sterol_reductase_CS"/>
</dbReference>
<name>A0A5N5DE35_9PEZI</name>
<evidence type="ECO:0000256" key="13">
    <source>
        <dbReference type="RuleBase" id="RU369120"/>
    </source>
</evidence>
<feature type="transmembrane region" description="Helical" evidence="13">
    <location>
        <begin position="12"/>
        <end position="32"/>
    </location>
</feature>
<dbReference type="AlphaFoldDB" id="A0A5N5DE35"/>
<keyword evidence="15" id="KW-1185">Reference proteome</keyword>
<evidence type="ECO:0000313" key="15">
    <source>
        <dbReference type="Proteomes" id="UP000325902"/>
    </source>
</evidence>
<dbReference type="Proteomes" id="UP000325902">
    <property type="component" value="Unassembled WGS sequence"/>
</dbReference>
<comment type="caution">
    <text evidence="14">The sequence shown here is derived from an EMBL/GenBank/DDBJ whole genome shotgun (WGS) entry which is preliminary data.</text>
</comment>
<dbReference type="GO" id="GO:0050613">
    <property type="term" value="F:Delta14-sterol reductase activity"/>
    <property type="evidence" value="ECO:0007669"/>
    <property type="project" value="TreeGrafter"/>
</dbReference>
<feature type="transmembrane region" description="Helical" evidence="13">
    <location>
        <begin position="72"/>
        <end position="94"/>
    </location>
</feature>
<comment type="similarity">
    <text evidence="2 13">Belongs to the ERG4/ERG24 family.</text>
</comment>
<feature type="transmembrane region" description="Helical" evidence="13">
    <location>
        <begin position="115"/>
        <end position="134"/>
    </location>
</feature>
<keyword evidence="6 13" id="KW-1133">Transmembrane helix</keyword>
<evidence type="ECO:0000256" key="10">
    <source>
        <dbReference type="ARBA" id="ARBA00023136"/>
    </source>
</evidence>
<evidence type="ECO:0000256" key="7">
    <source>
        <dbReference type="ARBA" id="ARBA00023002"/>
    </source>
</evidence>
<dbReference type="InterPro" id="IPR001171">
    <property type="entry name" value="ERG24_DHCR-like"/>
</dbReference>
<keyword evidence="11 13" id="KW-1207">Sterol metabolism</keyword>
<proteinExistence type="inferred from homology"/>
<dbReference type="GO" id="GO:0005789">
    <property type="term" value="C:endoplasmic reticulum membrane"/>
    <property type="evidence" value="ECO:0007669"/>
    <property type="project" value="TreeGrafter"/>
</dbReference>
<feature type="transmembrane region" description="Helical" evidence="13">
    <location>
        <begin position="286"/>
        <end position="304"/>
    </location>
</feature>
<organism evidence="14 15">
    <name type="scientific">Lasiodiplodia theobromae</name>
    <dbReference type="NCBI Taxonomy" id="45133"/>
    <lineage>
        <taxon>Eukaryota</taxon>
        <taxon>Fungi</taxon>
        <taxon>Dikarya</taxon>
        <taxon>Ascomycota</taxon>
        <taxon>Pezizomycotina</taxon>
        <taxon>Dothideomycetes</taxon>
        <taxon>Dothideomycetes incertae sedis</taxon>
        <taxon>Botryosphaeriales</taxon>
        <taxon>Botryosphaeriaceae</taxon>
        <taxon>Lasiodiplodia</taxon>
    </lineage>
</organism>
<evidence type="ECO:0000313" key="14">
    <source>
        <dbReference type="EMBL" id="KAB2575951.1"/>
    </source>
</evidence>
<accession>A0A5N5DE35</accession>
<evidence type="ECO:0000256" key="8">
    <source>
        <dbReference type="ARBA" id="ARBA00023011"/>
    </source>
</evidence>
<evidence type="ECO:0000256" key="6">
    <source>
        <dbReference type="ARBA" id="ARBA00022989"/>
    </source>
</evidence>
<dbReference type="PROSITE" id="PS01017">
    <property type="entry name" value="STEROL_REDUCT_1"/>
    <property type="match status" value="1"/>
</dbReference>
<keyword evidence="4 13" id="KW-0812">Transmembrane</keyword>
<keyword evidence="10 13" id="KW-0472">Membrane</keyword>
<dbReference type="PROSITE" id="PS01018">
    <property type="entry name" value="STEROL_REDUCT_2"/>
    <property type="match status" value="1"/>
</dbReference>
<dbReference type="GO" id="GO:0006696">
    <property type="term" value="P:ergosterol biosynthetic process"/>
    <property type="evidence" value="ECO:0007669"/>
    <property type="project" value="TreeGrafter"/>
</dbReference>
<dbReference type="PANTHER" id="PTHR21257:SF52">
    <property type="entry name" value="DELTA(14)-STEROL REDUCTASE TM7SF2"/>
    <property type="match status" value="1"/>
</dbReference>
<keyword evidence="5 13" id="KW-0752">Steroid biosynthesis</keyword>
<dbReference type="OrthoDB" id="10262235at2759"/>
<feature type="transmembrane region" description="Helical" evidence="13">
    <location>
        <begin position="149"/>
        <end position="169"/>
    </location>
</feature>
<sequence>MSSHAKPEYEFGGPLGASAIVLGLPVLLYVFAFGCNDIAGCPVPSLLHPQNLDWEKLRLETGWPSQGILDLFSLKVTGVVLGYYLLSLFLDKVLPAQEVYGTKLVHHGRPLKYRLNAFSTSLVQLAACAIGTYLQGADFFVWTYLAENYVQLLTANILVAYALSLYVYLRSFSVNTNYPNPDMRELATGGNTGSAIYDFYIGRELNPRVTLPFFGEIDIKTWCEMRPGLTGWLLLDLAFVAQQYRNYGFVTDSIVFTACVQGWYVLAGQWSEAGVLTMMDITTDGFGFMLCFGDLVWVPFLYSTQCRYLAAHPVRLGPAGVAAVTAVFALGLYIFRAANAQKNVFRTRPEDPSVKDLSFIQTKRGTRLLTAGWWGMSRHINYFGDWLQASPFSMPTGFAGYTILPAGGAAAAEHVYKMLDGREVVQGEARGWGTLFTYFYVLYFAILLMHRERRDDVMCSKKYGEDWEKYKKMVRWRILPWVY</sequence>
<protein>
    <recommendedName>
        <fullName evidence="13">Delta(14)-sterol reductase</fullName>
    </recommendedName>
    <alternativeName>
        <fullName evidence="13">C-14 sterol reductase</fullName>
    </alternativeName>
    <alternativeName>
        <fullName evidence="13">Sterol C14-reductase</fullName>
    </alternativeName>
</protein>
<dbReference type="Pfam" id="PF01222">
    <property type="entry name" value="ERG4_ERG24"/>
    <property type="match status" value="1"/>
</dbReference>
<evidence type="ECO:0000256" key="3">
    <source>
        <dbReference type="ARBA" id="ARBA00022516"/>
    </source>
</evidence>
<keyword evidence="12 13" id="KW-0753">Steroid metabolism</keyword>
<evidence type="ECO:0000256" key="11">
    <source>
        <dbReference type="ARBA" id="ARBA00023166"/>
    </source>
</evidence>
<feature type="transmembrane region" description="Helical" evidence="13">
    <location>
        <begin position="247"/>
        <end position="266"/>
    </location>
</feature>
<evidence type="ECO:0000256" key="2">
    <source>
        <dbReference type="ARBA" id="ARBA00005402"/>
    </source>
</evidence>
<dbReference type="EMBL" id="VCHE01000028">
    <property type="protein sequence ID" value="KAB2575951.1"/>
    <property type="molecule type" value="Genomic_DNA"/>
</dbReference>
<evidence type="ECO:0000256" key="1">
    <source>
        <dbReference type="ARBA" id="ARBA00004141"/>
    </source>
</evidence>
<evidence type="ECO:0000256" key="5">
    <source>
        <dbReference type="ARBA" id="ARBA00022955"/>
    </source>
</evidence>
<keyword evidence="7 13" id="KW-0560">Oxidoreductase</keyword>
<evidence type="ECO:0000256" key="12">
    <source>
        <dbReference type="ARBA" id="ARBA00023221"/>
    </source>
</evidence>
<reference evidence="14 15" key="1">
    <citation type="journal article" date="2019" name="Sci. Rep.">
        <title>A multi-omics analysis of the grapevine pathogen Lasiodiplodia theobromae reveals that temperature affects the expression of virulence- and pathogenicity-related genes.</title>
        <authorList>
            <person name="Felix C."/>
            <person name="Meneses R."/>
            <person name="Goncalves M.F.M."/>
            <person name="Tilleman L."/>
            <person name="Duarte A.S."/>
            <person name="Jorrin-Novo J.V."/>
            <person name="Van de Peer Y."/>
            <person name="Deforce D."/>
            <person name="Van Nieuwerburgh F."/>
            <person name="Esteves A.C."/>
            <person name="Alves A."/>
        </authorList>
    </citation>
    <scope>NUCLEOTIDE SEQUENCE [LARGE SCALE GENOMIC DNA]</scope>
    <source>
        <strain evidence="14 15">LA-SOL3</strain>
    </source>
</reference>
<evidence type="ECO:0000256" key="4">
    <source>
        <dbReference type="ARBA" id="ARBA00022692"/>
    </source>
</evidence>
<evidence type="ECO:0000256" key="9">
    <source>
        <dbReference type="ARBA" id="ARBA00023098"/>
    </source>
</evidence>
<feature type="transmembrane region" description="Helical" evidence="13">
    <location>
        <begin position="316"/>
        <end position="335"/>
    </location>
</feature>